<name>A0A829LT63_LIMFE</name>
<proteinExistence type="predicted"/>
<dbReference type="RefSeq" id="WP_023466045.1">
    <property type="nucleotide sequence ID" value="NZ_KI546245.1"/>
</dbReference>
<gene>
    <name evidence="1" type="ORF">NB22_05975</name>
</gene>
<evidence type="ECO:0000313" key="1">
    <source>
        <dbReference type="EMBL" id="ESS01204.1"/>
    </source>
</evidence>
<organism evidence="1 2">
    <name type="scientific">Limosilactobacillus fermentum NB-22</name>
    <dbReference type="NCBI Taxonomy" id="1408443"/>
    <lineage>
        <taxon>Bacteria</taxon>
        <taxon>Bacillati</taxon>
        <taxon>Bacillota</taxon>
        <taxon>Bacilli</taxon>
        <taxon>Lactobacillales</taxon>
        <taxon>Lactobacillaceae</taxon>
        <taxon>Limosilactobacillus</taxon>
    </lineage>
</organism>
<dbReference type="Proteomes" id="UP000018412">
    <property type="component" value="Unassembled WGS sequence"/>
</dbReference>
<protein>
    <submittedName>
        <fullName evidence="1">Uncharacterized protein</fullName>
    </submittedName>
</protein>
<feature type="non-terminal residue" evidence="1">
    <location>
        <position position="91"/>
    </location>
</feature>
<accession>A0A829LT63</accession>
<dbReference type="EMBL" id="AYHA01000109">
    <property type="protein sequence ID" value="ESS01204.1"/>
    <property type="molecule type" value="Genomic_DNA"/>
</dbReference>
<reference evidence="2" key="1">
    <citation type="submission" date="2013-10" db="EMBL/GenBank/DDBJ databases">
        <title>Draft genome sequence of Lactobacillus fermentum NB-22.</title>
        <authorList>
            <person name="Chaplin A.V."/>
            <person name="Shkoporov A.N."/>
            <person name="Khokhlova E.V."/>
            <person name="Efimov B.A."/>
            <person name="Kafarskaia L.I."/>
        </authorList>
    </citation>
    <scope>NUCLEOTIDE SEQUENCE [LARGE SCALE GENOMIC DNA]</scope>
    <source>
        <strain evidence="2">NB-22</strain>
    </source>
</reference>
<dbReference type="AlphaFoldDB" id="A0A829LT63"/>
<comment type="caution">
    <text evidence="1">The sequence shown here is derived from an EMBL/GenBank/DDBJ whole genome shotgun (WGS) entry which is preliminary data.</text>
</comment>
<sequence>MVIDTHTEIYDLLREYERTCVTITFKDGTSKKIFFLDVDDEYQENDVRPEKDCIVYNITDSISYGNGIPLDKLRSSPKCWCKLNSANLSFH</sequence>
<reference evidence="1 2" key="2">
    <citation type="journal article" date="2015" name="Genome Announc.">
        <title>Draft Genome Sequence of Lactobacillus fermentum NB-22.</title>
        <authorList>
            <person name="Chaplin A.V."/>
            <person name="Shkoporov A.N."/>
            <person name="Efimov B.A."/>
            <person name="Pikina A.P."/>
            <person name="Borisova O.Y."/>
            <person name="Gladko I.A."/>
            <person name="Postnikova E.A."/>
            <person name="Lordkipanidze A.E."/>
            <person name="Kafarskaia L.I."/>
        </authorList>
    </citation>
    <scope>NUCLEOTIDE SEQUENCE [LARGE SCALE GENOMIC DNA]</scope>
    <source>
        <strain evidence="1 2">NB-22</strain>
    </source>
</reference>
<evidence type="ECO:0000313" key="2">
    <source>
        <dbReference type="Proteomes" id="UP000018412"/>
    </source>
</evidence>